<dbReference type="GO" id="GO:0046688">
    <property type="term" value="P:response to copper ion"/>
    <property type="evidence" value="ECO:0007669"/>
    <property type="project" value="UniProtKB-UniRule"/>
</dbReference>
<dbReference type="InterPro" id="IPR047685">
    <property type="entry name" value="CopC-like"/>
</dbReference>
<organism evidence="10 11">
    <name type="scientific">Enterobacter ludwigii</name>
    <dbReference type="NCBI Taxonomy" id="299767"/>
    <lineage>
        <taxon>Bacteria</taxon>
        <taxon>Pseudomonadati</taxon>
        <taxon>Pseudomonadota</taxon>
        <taxon>Gammaproteobacteria</taxon>
        <taxon>Enterobacterales</taxon>
        <taxon>Enterobacteriaceae</taxon>
        <taxon>Enterobacter</taxon>
        <taxon>Enterobacter cloacae complex</taxon>
    </lineage>
</organism>
<proteinExistence type="inferred from homology"/>
<dbReference type="GO" id="GO:0006825">
    <property type="term" value="P:copper ion transport"/>
    <property type="evidence" value="ECO:0007669"/>
    <property type="project" value="InterPro"/>
</dbReference>
<dbReference type="InterPro" id="IPR007348">
    <property type="entry name" value="CopC_dom"/>
</dbReference>
<dbReference type="eggNOG" id="COG2372">
    <property type="taxonomic scope" value="Bacteria"/>
</dbReference>
<evidence type="ECO:0000256" key="8">
    <source>
        <dbReference type="SAM" id="SignalP"/>
    </source>
</evidence>
<evidence type="ECO:0000256" key="7">
    <source>
        <dbReference type="RuleBase" id="RU369037"/>
    </source>
</evidence>
<dbReference type="Pfam" id="PF04234">
    <property type="entry name" value="CopC"/>
    <property type="match status" value="1"/>
</dbReference>
<dbReference type="NCBIfam" id="NF007636">
    <property type="entry name" value="PRK10301.1"/>
    <property type="match status" value="1"/>
</dbReference>
<name>G8LGA9_9ENTR</name>
<sequence>MIAMGLSSSRAAGALVFLASCVMTPSVLAHAHLKQQTPAADSLVTAPRTLTLTFSEGIEPGFSGVVVTDAQKQTIRTGAVKRDEKDKTQLNVSLDRELTPGTYQVDWHVVSVDGHKTKGSYHFSVK</sequence>
<dbReference type="Proteomes" id="UP000007838">
    <property type="component" value="Chromosome"/>
</dbReference>
<dbReference type="PANTHER" id="PTHR34820:SF4">
    <property type="entry name" value="INNER MEMBRANE PROTEIN YEBZ"/>
    <property type="match status" value="1"/>
</dbReference>
<protein>
    <recommendedName>
        <fullName evidence="7">Copper resistance protein C</fullName>
    </recommendedName>
</protein>
<evidence type="ECO:0000259" key="9">
    <source>
        <dbReference type="Pfam" id="PF04234"/>
    </source>
</evidence>
<evidence type="ECO:0000313" key="10">
    <source>
        <dbReference type="EMBL" id="AEW74201.1"/>
    </source>
</evidence>
<evidence type="ECO:0000256" key="6">
    <source>
        <dbReference type="ARBA" id="ARBA00023008"/>
    </source>
</evidence>
<keyword evidence="6 7" id="KW-0186">Copper</keyword>
<evidence type="ECO:0000256" key="2">
    <source>
        <dbReference type="ARBA" id="ARBA00010509"/>
    </source>
</evidence>
<evidence type="ECO:0000256" key="4">
    <source>
        <dbReference type="ARBA" id="ARBA00022729"/>
    </source>
</evidence>
<accession>G8LGA9</accession>
<evidence type="ECO:0000313" key="11">
    <source>
        <dbReference type="Proteomes" id="UP000007838"/>
    </source>
</evidence>
<evidence type="ECO:0000256" key="1">
    <source>
        <dbReference type="ARBA" id="ARBA00004418"/>
    </source>
</evidence>
<dbReference type="AlphaFoldDB" id="G8LGA9"/>
<comment type="subcellular location">
    <subcellularLocation>
        <location evidence="1 7">Periplasm</location>
    </subcellularLocation>
</comment>
<evidence type="ECO:0000256" key="5">
    <source>
        <dbReference type="ARBA" id="ARBA00022764"/>
    </source>
</evidence>
<dbReference type="HOGENOM" id="CLU_087859_4_2_6"/>
<reference evidence="10 11" key="1">
    <citation type="journal article" date="2011" name="Stand. Genomic Sci.">
        <title>Complete genome of the onion pathogen Enterobacter cloacae EcWSU1.</title>
        <authorList>
            <person name="Humann J.L."/>
            <person name="Wildung M."/>
            <person name="Cheng C.H."/>
            <person name="Lee T."/>
            <person name="Stewart J.E."/>
            <person name="Drew J.C."/>
            <person name="Triplett E.W."/>
            <person name="Main D."/>
            <person name="Schroeder B.K."/>
        </authorList>
    </citation>
    <scope>NUCLEOTIDE SEQUENCE [LARGE SCALE GENOMIC DNA]</scope>
    <source>
        <strain evidence="10 11">EcWSU1</strain>
    </source>
</reference>
<feature type="chain" id="PRO_5003511202" description="Copper resistance protein C" evidence="8">
    <location>
        <begin position="30"/>
        <end position="126"/>
    </location>
</feature>
<dbReference type="InterPro" id="IPR032694">
    <property type="entry name" value="CopC/D"/>
</dbReference>
<dbReference type="Gene3D" id="2.60.40.1220">
    <property type="match status" value="1"/>
</dbReference>
<keyword evidence="4 7" id="KW-0732">Signal</keyword>
<dbReference type="InterPro" id="IPR014755">
    <property type="entry name" value="Cu-Rt/internalin_Ig-like"/>
</dbReference>
<feature type="domain" description="CopC" evidence="9">
    <location>
        <begin position="30"/>
        <end position="125"/>
    </location>
</feature>
<dbReference type="FunFam" id="2.60.40.1220:FF:000001">
    <property type="entry name" value="CopC domain-containing protein YobA"/>
    <property type="match status" value="1"/>
</dbReference>
<feature type="signal peptide" evidence="8">
    <location>
        <begin position="1"/>
        <end position="29"/>
    </location>
</feature>
<dbReference type="EMBL" id="CP002886">
    <property type="protein sequence ID" value="AEW74201.1"/>
    <property type="molecule type" value="Genomic_DNA"/>
</dbReference>
<keyword evidence="3 7" id="KW-0479">Metal-binding</keyword>
<dbReference type="GO" id="GO:0005886">
    <property type="term" value="C:plasma membrane"/>
    <property type="evidence" value="ECO:0007669"/>
    <property type="project" value="TreeGrafter"/>
</dbReference>
<comment type="similarity">
    <text evidence="2 7">Belongs to the CopC family.</text>
</comment>
<evidence type="ECO:0000256" key="3">
    <source>
        <dbReference type="ARBA" id="ARBA00022723"/>
    </source>
</evidence>
<dbReference type="NCBIfam" id="NF033814">
    <property type="entry name" value="copper_CopC"/>
    <property type="match status" value="1"/>
</dbReference>
<dbReference type="SUPFAM" id="SSF81296">
    <property type="entry name" value="E set domains"/>
    <property type="match status" value="1"/>
</dbReference>
<comment type="function">
    <text evidence="7">Involved in copper resistance.</text>
</comment>
<dbReference type="GO" id="GO:0005507">
    <property type="term" value="F:copper ion binding"/>
    <property type="evidence" value="ECO:0007669"/>
    <property type="project" value="UniProtKB-UniRule"/>
</dbReference>
<dbReference type="PANTHER" id="PTHR34820">
    <property type="entry name" value="INNER MEMBRANE PROTEIN YEBZ"/>
    <property type="match status" value="1"/>
</dbReference>
<dbReference type="InterPro" id="IPR014756">
    <property type="entry name" value="Ig_E-set"/>
</dbReference>
<dbReference type="GO" id="GO:0042597">
    <property type="term" value="C:periplasmic space"/>
    <property type="evidence" value="ECO:0007669"/>
    <property type="project" value="UniProtKB-SubCell"/>
</dbReference>
<dbReference type="KEGG" id="eec:EcWSU1_02769"/>
<gene>
    <name evidence="10" type="primary">yobA</name>
    <name evidence="10" type="ORF">EcWSU1_02769</name>
</gene>
<keyword evidence="5 7" id="KW-0574">Periplasm</keyword>